<organism evidence="1 2">
    <name type="scientific">Sphaeroforma arctica JP610</name>
    <dbReference type="NCBI Taxonomy" id="667725"/>
    <lineage>
        <taxon>Eukaryota</taxon>
        <taxon>Ichthyosporea</taxon>
        <taxon>Ichthyophonida</taxon>
        <taxon>Sphaeroforma</taxon>
    </lineage>
</organism>
<protein>
    <submittedName>
        <fullName evidence="1">Uncharacterized protein</fullName>
    </submittedName>
</protein>
<keyword evidence="2" id="KW-1185">Reference proteome</keyword>
<reference evidence="1 2" key="1">
    <citation type="submission" date="2011-02" db="EMBL/GenBank/DDBJ databases">
        <title>The Genome Sequence of Sphaeroforma arctica JP610.</title>
        <authorList>
            <consortium name="The Broad Institute Genome Sequencing Platform"/>
            <person name="Russ C."/>
            <person name="Cuomo C."/>
            <person name="Young S.K."/>
            <person name="Zeng Q."/>
            <person name="Gargeya S."/>
            <person name="Alvarado L."/>
            <person name="Berlin A."/>
            <person name="Chapman S.B."/>
            <person name="Chen Z."/>
            <person name="Freedman E."/>
            <person name="Gellesch M."/>
            <person name="Goldberg J."/>
            <person name="Griggs A."/>
            <person name="Gujja S."/>
            <person name="Heilman E."/>
            <person name="Heiman D."/>
            <person name="Howarth C."/>
            <person name="Mehta T."/>
            <person name="Neiman D."/>
            <person name="Pearson M."/>
            <person name="Roberts A."/>
            <person name="Saif S."/>
            <person name="Shea T."/>
            <person name="Shenoy N."/>
            <person name="Sisk P."/>
            <person name="Stolte C."/>
            <person name="Sykes S."/>
            <person name="White J."/>
            <person name="Yandava C."/>
            <person name="Burger G."/>
            <person name="Gray M.W."/>
            <person name="Holland P.W.H."/>
            <person name="King N."/>
            <person name="Lang F.B.F."/>
            <person name="Roger A.J."/>
            <person name="Ruiz-Trillo I."/>
            <person name="Haas B."/>
            <person name="Nusbaum C."/>
            <person name="Birren B."/>
        </authorList>
    </citation>
    <scope>NUCLEOTIDE SEQUENCE [LARGE SCALE GENOMIC DNA]</scope>
    <source>
        <strain evidence="1 2">JP610</strain>
    </source>
</reference>
<dbReference type="EMBL" id="KQ242005">
    <property type="protein sequence ID" value="KNC81705.1"/>
    <property type="molecule type" value="Genomic_DNA"/>
</dbReference>
<accession>A0A0L0FXZ7</accession>
<dbReference type="GeneID" id="25906481"/>
<proteinExistence type="predicted"/>
<name>A0A0L0FXZ7_9EUKA</name>
<evidence type="ECO:0000313" key="2">
    <source>
        <dbReference type="Proteomes" id="UP000054560"/>
    </source>
</evidence>
<dbReference type="RefSeq" id="XP_014155607.1">
    <property type="nucleotide sequence ID" value="XM_014300132.1"/>
</dbReference>
<dbReference type="Proteomes" id="UP000054560">
    <property type="component" value="Unassembled WGS sequence"/>
</dbReference>
<dbReference type="AlphaFoldDB" id="A0A0L0FXZ7"/>
<sequence length="86" mass="9849">MANSKPDYFTPSFPQTKHECETSAGLSLDTGAHNAVNRYLSLARHFPVKIDSRLRVILIEKMAESMKFIHDIGTLPTTYWPDRIDR</sequence>
<evidence type="ECO:0000313" key="1">
    <source>
        <dbReference type="EMBL" id="KNC81705.1"/>
    </source>
</evidence>
<gene>
    <name evidence="1" type="ORF">SARC_05977</name>
</gene>